<protein>
    <recommendedName>
        <fullName evidence="2">Retroviral polymerase SH3-like domain-containing protein</fullName>
    </recommendedName>
</protein>
<name>A0AAW2QT45_9LAMI</name>
<evidence type="ECO:0000313" key="3">
    <source>
        <dbReference type="EMBL" id="KAL0371039.1"/>
    </source>
</evidence>
<dbReference type="EMBL" id="JACGWK010000002">
    <property type="protein sequence ID" value="KAL0371039.1"/>
    <property type="molecule type" value="Genomic_DNA"/>
</dbReference>
<reference evidence="3" key="2">
    <citation type="journal article" date="2024" name="Plant">
        <title>Genomic evolution and insights into agronomic trait innovations of Sesamum species.</title>
        <authorList>
            <person name="Miao H."/>
            <person name="Wang L."/>
            <person name="Qu L."/>
            <person name="Liu H."/>
            <person name="Sun Y."/>
            <person name="Le M."/>
            <person name="Wang Q."/>
            <person name="Wei S."/>
            <person name="Zheng Y."/>
            <person name="Lin W."/>
            <person name="Duan Y."/>
            <person name="Cao H."/>
            <person name="Xiong S."/>
            <person name="Wang X."/>
            <person name="Wei L."/>
            <person name="Li C."/>
            <person name="Ma Q."/>
            <person name="Ju M."/>
            <person name="Zhao R."/>
            <person name="Li G."/>
            <person name="Mu C."/>
            <person name="Tian Q."/>
            <person name="Mei H."/>
            <person name="Zhang T."/>
            <person name="Gao T."/>
            <person name="Zhang H."/>
        </authorList>
    </citation>
    <scope>NUCLEOTIDE SEQUENCE</scope>
    <source>
        <strain evidence="3">G01</strain>
    </source>
</reference>
<feature type="region of interest" description="Disordered" evidence="1">
    <location>
        <begin position="66"/>
        <end position="99"/>
    </location>
</feature>
<gene>
    <name evidence="3" type="ORF">Sangu_0422000</name>
</gene>
<reference evidence="3" key="1">
    <citation type="submission" date="2020-06" db="EMBL/GenBank/DDBJ databases">
        <authorList>
            <person name="Li T."/>
            <person name="Hu X."/>
            <person name="Zhang T."/>
            <person name="Song X."/>
            <person name="Zhang H."/>
            <person name="Dai N."/>
            <person name="Sheng W."/>
            <person name="Hou X."/>
            <person name="Wei L."/>
        </authorList>
    </citation>
    <scope>NUCLEOTIDE SEQUENCE</scope>
    <source>
        <strain evidence="3">G01</strain>
        <tissue evidence="3">Leaf</tissue>
    </source>
</reference>
<comment type="caution">
    <text evidence="3">The sequence shown here is derived from an EMBL/GenBank/DDBJ whole genome shotgun (WGS) entry which is preliminary data.</text>
</comment>
<proteinExistence type="predicted"/>
<organism evidence="3">
    <name type="scientific">Sesamum angustifolium</name>
    <dbReference type="NCBI Taxonomy" id="2727405"/>
    <lineage>
        <taxon>Eukaryota</taxon>
        <taxon>Viridiplantae</taxon>
        <taxon>Streptophyta</taxon>
        <taxon>Embryophyta</taxon>
        <taxon>Tracheophyta</taxon>
        <taxon>Spermatophyta</taxon>
        <taxon>Magnoliopsida</taxon>
        <taxon>eudicotyledons</taxon>
        <taxon>Gunneridae</taxon>
        <taxon>Pentapetalae</taxon>
        <taxon>asterids</taxon>
        <taxon>lamiids</taxon>
        <taxon>Lamiales</taxon>
        <taxon>Pedaliaceae</taxon>
        <taxon>Sesamum</taxon>
    </lineage>
</organism>
<accession>A0AAW2QT45</accession>
<sequence length="148" mass="16435">MPLRSLGYSRAQNGYRCYDPQSRRSFTPTDVTFFESTPFYSPQSSLAIPPTSVPLPVPTFFVPPHTEPPTRPLQVYSRRNRPTNTTLTAPFGLPPTAAPGNPSATIVNDLPITLQQVWKMHGRRNVRSHFEGDMKLVEAPPNADVVAC</sequence>
<evidence type="ECO:0000259" key="2">
    <source>
        <dbReference type="Pfam" id="PF25597"/>
    </source>
</evidence>
<evidence type="ECO:0000256" key="1">
    <source>
        <dbReference type="SAM" id="MobiDB-lite"/>
    </source>
</evidence>
<dbReference type="Pfam" id="PF25597">
    <property type="entry name" value="SH3_retrovirus"/>
    <property type="match status" value="1"/>
</dbReference>
<dbReference type="AlphaFoldDB" id="A0AAW2QT45"/>
<feature type="domain" description="Retroviral polymerase SH3-like" evidence="2">
    <location>
        <begin position="6"/>
        <end position="43"/>
    </location>
</feature>
<dbReference type="InterPro" id="IPR057670">
    <property type="entry name" value="SH3_retrovirus"/>
</dbReference>